<keyword evidence="1" id="KW-0175">Coiled coil</keyword>
<reference evidence="3" key="1">
    <citation type="submission" date="2022-01" db="EMBL/GenBank/DDBJ databases">
        <authorList>
            <person name="King R."/>
        </authorList>
    </citation>
    <scope>NUCLEOTIDE SEQUENCE</scope>
</reference>
<dbReference type="PANTHER" id="PTHR37445">
    <property type="entry name" value="PROTEIN CBG24663"/>
    <property type="match status" value="1"/>
</dbReference>
<reference evidence="3" key="2">
    <citation type="submission" date="2022-10" db="EMBL/GenBank/DDBJ databases">
        <authorList>
            <consortium name="ENA_rothamsted_submissions"/>
            <consortium name="culmorum"/>
            <person name="King R."/>
        </authorList>
    </citation>
    <scope>NUCLEOTIDE SEQUENCE</scope>
</reference>
<evidence type="ECO:0000256" key="2">
    <source>
        <dbReference type="SAM" id="MobiDB-lite"/>
    </source>
</evidence>
<name>A0A9N9SH36_PHACE</name>
<dbReference type="AlphaFoldDB" id="A0A9N9SH36"/>
<organism evidence="3 4">
    <name type="scientific">Phaedon cochleariae</name>
    <name type="common">Mustard beetle</name>
    <dbReference type="NCBI Taxonomy" id="80249"/>
    <lineage>
        <taxon>Eukaryota</taxon>
        <taxon>Metazoa</taxon>
        <taxon>Ecdysozoa</taxon>
        <taxon>Arthropoda</taxon>
        <taxon>Hexapoda</taxon>
        <taxon>Insecta</taxon>
        <taxon>Pterygota</taxon>
        <taxon>Neoptera</taxon>
        <taxon>Endopterygota</taxon>
        <taxon>Coleoptera</taxon>
        <taxon>Polyphaga</taxon>
        <taxon>Cucujiformia</taxon>
        <taxon>Chrysomeloidea</taxon>
        <taxon>Chrysomelidae</taxon>
        <taxon>Chrysomelinae</taxon>
        <taxon>Chrysomelini</taxon>
        <taxon>Phaedon</taxon>
    </lineage>
</organism>
<keyword evidence="4" id="KW-1185">Reference proteome</keyword>
<dbReference type="PANTHER" id="PTHR37445:SF3">
    <property type="entry name" value="ZINC FINGER PHD-TYPE DOMAIN-CONTAINING PROTEIN"/>
    <property type="match status" value="1"/>
</dbReference>
<protein>
    <submittedName>
        <fullName evidence="3">Uncharacterized protein</fullName>
    </submittedName>
</protein>
<proteinExistence type="predicted"/>
<dbReference type="EMBL" id="OU896709">
    <property type="protein sequence ID" value="CAG9820027.1"/>
    <property type="molecule type" value="Genomic_DNA"/>
</dbReference>
<evidence type="ECO:0000313" key="3">
    <source>
        <dbReference type="EMBL" id="CAG9820027.1"/>
    </source>
</evidence>
<feature type="compositionally biased region" description="Basic and acidic residues" evidence="2">
    <location>
        <begin position="240"/>
        <end position="263"/>
    </location>
</feature>
<feature type="coiled-coil region" evidence="1">
    <location>
        <begin position="38"/>
        <end position="82"/>
    </location>
</feature>
<feature type="region of interest" description="Disordered" evidence="2">
    <location>
        <begin position="235"/>
        <end position="271"/>
    </location>
</feature>
<sequence>MFQRDVEWPRNFLTCEEATDSDNFEEIENLIRVLTSKAEKSQATLDEINVELKQAQNRIFHLEEENKNLKENIRKLQSKDRENNIIVFGLPPTTNKEENLIFLERALEVEIHKKDLNNIYDIGKKEVENRPVKIEFLSHLKKSEILKNAYKLKDKGLKSIYITHDLTKEDQKINKYLRHFLNDAKKLGKTATIKYNKLLVDGTTYTYEHLLRHKHNPFVNQDAAVEENDIISDTVEDFEETNKRKNSSDGDQSNRKFQLEKPRTTRSNSKK</sequence>
<accession>A0A9N9SH36</accession>
<evidence type="ECO:0000256" key="1">
    <source>
        <dbReference type="SAM" id="Coils"/>
    </source>
</evidence>
<evidence type="ECO:0000313" key="4">
    <source>
        <dbReference type="Proteomes" id="UP001153737"/>
    </source>
</evidence>
<gene>
    <name evidence="3" type="ORF">PHAECO_LOCUS7710</name>
</gene>
<dbReference type="OrthoDB" id="6059368at2759"/>
<dbReference type="Proteomes" id="UP001153737">
    <property type="component" value="Chromosome 3"/>
</dbReference>